<evidence type="ECO:0000313" key="3">
    <source>
        <dbReference type="EMBL" id="WDR02312.1"/>
    </source>
</evidence>
<reference evidence="3 4" key="1">
    <citation type="submission" date="2023-02" db="EMBL/GenBank/DDBJ databases">
        <title>Devosia algicola sp. nov., isolated from the phycosphere of marine algae.</title>
        <authorList>
            <person name="Kim J.M."/>
            <person name="Lee J.K."/>
            <person name="Choi B.J."/>
            <person name="Bayburt H."/>
            <person name="Jeon C.O."/>
        </authorList>
    </citation>
    <scope>NUCLEOTIDE SEQUENCE [LARGE SCALE GENOMIC DNA]</scope>
    <source>
        <strain evidence="3 4">G20-9</strain>
    </source>
</reference>
<evidence type="ECO:0000256" key="2">
    <source>
        <dbReference type="SAM" id="Phobius"/>
    </source>
</evidence>
<keyword evidence="2" id="KW-0472">Membrane</keyword>
<keyword evidence="2" id="KW-1133">Transmembrane helix</keyword>
<protein>
    <submittedName>
        <fullName evidence="3">Uncharacterized protein</fullName>
    </submittedName>
</protein>
<feature type="region of interest" description="Disordered" evidence="1">
    <location>
        <begin position="64"/>
        <end position="86"/>
    </location>
</feature>
<dbReference type="EMBL" id="CP118246">
    <property type="protein sequence ID" value="WDR02312.1"/>
    <property type="molecule type" value="Genomic_DNA"/>
</dbReference>
<evidence type="ECO:0000256" key="1">
    <source>
        <dbReference type="SAM" id="MobiDB-lite"/>
    </source>
</evidence>
<feature type="transmembrane region" description="Helical" evidence="2">
    <location>
        <begin position="39"/>
        <end position="60"/>
    </location>
</feature>
<gene>
    <name evidence="3" type="ORF">PSQ19_17050</name>
</gene>
<name>A0ABY7YM80_9HYPH</name>
<proteinExistence type="predicted"/>
<keyword evidence="4" id="KW-1185">Reference proteome</keyword>
<keyword evidence="2" id="KW-0812">Transmembrane</keyword>
<evidence type="ECO:0000313" key="4">
    <source>
        <dbReference type="Proteomes" id="UP001220530"/>
    </source>
</evidence>
<organism evidence="3 4">
    <name type="scientific">Devosia algicola</name>
    <dbReference type="NCBI Taxonomy" id="3026418"/>
    <lineage>
        <taxon>Bacteria</taxon>
        <taxon>Pseudomonadati</taxon>
        <taxon>Pseudomonadota</taxon>
        <taxon>Alphaproteobacteria</taxon>
        <taxon>Hyphomicrobiales</taxon>
        <taxon>Devosiaceae</taxon>
        <taxon>Devosia</taxon>
    </lineage>
</organism>
<accession>A0ABY7YM80</accession>
<feature type="region of interest" description="Disordered" evidence="1">
    <location>
        <begin position="1"/>
        <end position="22"/>
    </location>
</feature>
<dbReference type="Proteomes" id="UP001220530">
    <property type="component" value="Chromosome"/>
</dbReference>
<dbReference type="RefSeq" id="WP_282218717.1">
    <property type="nucleotide sequence ID" value="NZ_CP118246.1"/>
</dbReference>
<sequence length="86" mass="8821">MAETPGVAPPSKPKPTQKMADQVIAESEPVARANTPTNWWRAGLIGLAIVIAVLLALQLLMGAPGTDVQPGTPTAEPVVETPASSP</sequence>